<dbReference type="PANTHER" id="PTHR48079:SF6">
    <property type="entry name" value="NAD(P)-BINDING DOMAIN-CONTAINING PROTEIN-RELATED"/>
    <property type="match status" value="1"/>
</dbReference>
<dbReference type="InterPro" id="IPR001509">
    <property type="entry name" value="Epimerase_deHydtase"/>
</dbReference>
<dbReference type="AlphaFoldDB" id="A0A2N5DWZ7"/>
<dbReference type="Pfam" id="PF01370">
    <property type="entry name" value="Epimerase"/>
    <property type="match status" value="1"/>
</dbReference>
<evidence type="ECO:0000313" key="3">
    <source>
        <dbReference type="Proteomes" id="UP000234240"/>
    </source>
</evidence>
<evidence type="ECO:0000313" key="2">
    <source>
        <dbReference type="EMBL" id="PLR31866.1"/>
    </source>
</evidence>
<comment type="caution">
    <text evidence="2">The sequence shown here is derived from an EMBL/GenBank/DDBJ whole genome shotgun (WGS) entry which is preliminary data.</text>
</comment>
<dbReference type="GO" id="GO:0005737">
    <property type="term" value="C:cytoplasm"/>
    <property type="evidence" value="ECO:0007669"/>
    <property type="project" value="TreeGrafter"/>
</dbReference>
<proteinExistence type="predicted"/>
<name>A0A2N5DWZ7_9GAMM</name>
<sequence length="274" mass="29580">MKKVAIVGLGWLGMPLALALKARGMEVVGSKTTPDGVDAARMAGIECYPLEITPEMACDADDLAQLLDVDALVITLPARRTPEGSRLYLHAVQLLVDSALAHQVKRIIVTSSTAVYGDQPREVDEESPLDPVTHSGQALAELEVWLHRLPNIAVDILRLGGLVGQDRHPGRFLAGKTGIKNGSHGVNLVHQDDVIAAIHVLLSRPGGNRTYNLCAPQHPQKQAFYRSAAERLGLTPPQFDAHDGSAGKIVDGSRICRELGFTYQFPDPDRMPVS</sequence>
<dbReference type="PANTHER" id="PTHR48079">
    <property type="entry name" value="PROTEIN YEEZ"/>
    <property type="match status" value="1"/>
</dbReference>
<dbReference type="InterPro" id="IPR051783">
    <property type="entry name" value="NAD(P)-dependent_oxidoreduct"/>
</dbReference>
<keyword evidence="3" id="KW-1185">Reference proteome</keyword>
<dbReference type="EMBL" id="PJZF01000023">
    <property type="protein sequence ID" value="PLR31866.1"/>
    <property type="molecule type" value="Genomic_DNA"/>
</dbReference>
<reference evidence="2 3" key="1">
    <citation type="submission" date="2017-12" db="EMBL/GenBank/DDBJ databases">
        <title>Characterization of six clinical isolates of Enterochimera gen. nov., a novel genus of the Yersiniaciae family and the three species Enterochimera arupensis sp. nov., Enterochimera coloradensis sp. nov, and Enterochimera californica sp. nov.</title>
        <authorList>
            <person name="Rossi A."/>
            <person name="Fisher M."/>
        </authorList>
    </citation>
    <scope>NUCLEOTIDE SEQUENCE [LARGE SCALE GENOMIC DNA]</scope>
    <source>
        <strain evidence="3">2015-Iso6</strain>
    </source>
</reference>
<dbReference type="Proteomes" id="UP000234240">
    <property type="component" value="Unassembled WGS sequence"/>
</dbReference>
<dbReference type="Gene3D" id="3.40.50.720">
    <property type="entry name" value="NAD(P)-binding Rossmann-like Domain"/>
    <property type="match status" value="1"/>
</dbReference>
<evidence type="ECO:0000259" key="1">
    <source>
        <dbReference type="Pfam" id="PF01370"/>
    </source>
</evidence>
<protein>
    <submittedName>
        <fullName evidence="2">NAD(P)-dependent oxidoreductase</fullName>
    </submittedName>
</protein>
<dbReference type="InterPro" id="IPR036291">
    <property type="entry name" value="NAD(P)-bd_dom_sf"/>
</dbReference>
<dbReference type="CDD" id="cd05266">
    <property type="entry name" value="SDR_a4"/>
    <property type="match status" value="1"/>
</dbReference>
<accession>A0A2N5DWZ7</accession>
<organism evidence="2 3">
    <name type="scientific">Chimaeribacter californicus</name>
    <dbReference type="NCBI Taxonomy" id="2060067"/>
    <lineage>
        <taxon>Bacteria</taxon>
        <taxon>Pseudomonadati</taxon>
        <taxon>Pseudomonadota</taxon>
        <taxon>Gammaproteobacteria</taxon>
        <taxon>Enterobacterales</taxon>
        <taxon>Yersiniaceae</taxon>
        <taxon>Chimaeribacter</taxon>
    </lineage>
</organism>
<dbReference type="GO" id="GO:0004029">
    <property type="term" value="F:aldehyde dehydrogenase (NAD+) activity"/>
    <property type="evidence" value="ECO:0007669"/>
    <property type="project" value="TreeGrafter"/>
</dbReference>
<dbReference type="OrthoDB" id="751203at2"/>
<gene>
    <name evidence="2" type="ORF">CYR55_19800</name>
</gene>
<dbReference type="RefSeq" id="WP_101818111.1">
    <property type="nucleotide sequence ID" value="NZ_PJZF01000023.1"/>
</dbReference>
<dbReference type="SUPFAM" id="SSF51735">
    <property type="entry name" value="NAD(P)-binding Rossmann-fold domains"/>
    <property type="match status" value="1"/>
</dbReference>
<feature type="domain" description="NAD-dependent epimerase/dehydratase" evidence="1">
    <location>
        <begin position="8"/>
        <end position="214"/>
    </location>
</feature>